<organism evidence="1 2">
    <name type="scientific">Austropuccinia psidii MF-1</name>
    <dbReference type="NCBI Taxonomy" id="1389203"/>
    <lineage>
        <taxon>Eukaryota</taxon>
        <taxon>Fungi</taxon>
        <taxon>Dikarya</taxon>
        <taxon>Basidiomycota</taxon>
        <taxon>Pucciniomycotina</taxon>
        <taxon>Pucciniomycetes</taxon>
        <taxon>Pucciniales</taxon>
        <taxon>Sphaerophragmiaceae</taxon>
        <taxon>Austropuccinia</taxon>
    </lineage>
</organism>
<dbReference type="Proteomes" id="UP000765509">
    <property type="component" value="Unassembled WGS sequence"/>
</dbReference>
<gene>
    <name evidence="1" type="ORF">O181_064654</name>
</gene>
<evidence type="ECO:0000313" key="2">
    <source>
        <dbReference type="Proteomes" id="UP000765509"/>
    </source>
</evidence>
<reference evidence="1" key="1">
    <citation type="submission" date="2021-03" db="EMBL/GenBank/DDBJ databases">
        <title>Draft genome sequence of rust myrtle Austropuccinia psidii MF-1, a brazilian biotype.</title>
        <authorList>
            <person name="Quecine M.C."/>
            <person name="Pachon D.M.R."/>
            <person name="Bonatelli M.L."/>
            <person name="Correr F.H."/>
            <person name="Franceschini L.M."/>
            <person name="Leite T.F."/>
            <person name="Margarido G.R.A."/>
            <person name="Almeida C.A."/>
            <person name="Ferrarezi J.A."/>
            <person name="Labate C.A."/>
        </authorList>
    </citation>
    <scope>NUCLEOTIDE SEQUENCE</scope>
    <source>
        <strain evidence="1">MF-1</strain>
    </source>
</reference>
<accession>A0A9Q3EPJ4</accession>
<evidence type="ECO:0000313" key="1">
    <source>
        <dbReference type="EMBL" id="MBW0524939.1"/>
    </source>
</evidence>
<protein>
    <submittedName>
        <fullName evidence="1">Uncharacterized protein</fullName>
    </submittedName>
</protein>
<dbReference type="AlphaFoldDB" id="A0A9Q3EPJ4"/>
<keyword evidence="2" id="KW-1185">Reference proteome</keyword>
<dbReference type="EMBL" id="AVOT02031411">
    <property type="protein sequence ID" value="MBW0524939.1"/>
    <property type="molecule type" value="Genomic_DNA"/>
</dbReference>
<comment type="caution">
    <text evidence="1">The sequence shown here is derived from an EMBL/GenBank/DDBJ whole genome shotgun (WGS) entry which is preliminary data.</text>
</comment>
<name>A0A9Q3EPJ4_9BASI</name>
<proteinExistence type="predicted"/>
<sequence length="122" mass="13821">MTNTCDACQQAQKKFSFVGQPFQPRGQRSSCPRFPCKDSSVVNNDESIPEMEWTLGAQTGPRKQFLVNALLDQSEVIIWPMKDGNGERTFKLGPIITMSCHPWDSNAKVNFIFLLNSFLFTQ</sequence>